<dbReference type="OrthoDB" id="8919at2157"/>
<dbReference type="InterPro" id="IPR051257">
    <property type="entry name" value="Diverse_CBS-Domain"/>
</dbReference>
<name>A0A1G9C3E3_9EURY</name>
<organism evidence="5 6">
    <name type="scientific">Methanoculleus thermophilus</name>
    <dbReference type="NCBI Taxonomy" id="2200"/>
    <lineage>
        <taxon>Archaea</taxon>
        <taxon>Methanobacteriati</taxon>
        <taxon>Methanobacteriota</taxon>
        <taxon>Stenosarchaea group</taxon>
        <taxon>Methanomicrobia</taxon>
        <taxon>Methanomicrobiales</taxon>
        <taxon>Methanomicrobiaceae</taxon>
        <taxon>Methanoculleus</taxon>
    </lineage>
</organism>
<dbReference type="PANTHER" id="PTHR43080">
    <property type="entry name" value="CBS DOMAIN-CONTAINING PROTEIN CBSX3, MITOCHONDRIAL"/>
    <property type="match status" value="1"/>
</dbReference>
<evidence type="ECO:0000259" key="4">
    <source>
        <dbReference type="PROSITE" id="PS51371"/>
    </source>
</evidence>
<dbReference type="PANTHER" id="PTHR43080:SF2">
    <property type="entry name" value="CBS DOMAIN-CONTAINING PROTEIN"/>
    <property type="match status" value="1"/>
</dbReference>
<keyword evidence="2" id="KW-0486">Methionine biosynthesis</keyword>
<evidence type="ECO:0000256" key="3">
    <source>
        <dbReference type="PROSITE-ProRule" id="PRU00703"/>
    </source>
</evidence>
<keyword evidence="1 3" id="KW-0129">CBS domain</keyword>
<gene>
    <name evidence="5" type="ORF">SAMN04488571_11239</name>
</gene>
<keyword evidence="6" id="KW-1185">Reference proteome</keyword>
<dbReference type="RefSeq" id="WP_066958338.1">
    <property type="nucleotide sequence ID" value="NZ_BCNX01000009.1"/>
</dbReference>
<dbReference type="EMBL" id="FNFT01000012">
    <property type="protein sequence ID" value="SDK46188.1"/>
    <property type="molecule type" value="Genomic_DNA"/>
</dbReference>
<dbReference type="Gene3D" id="3.10.580.10">
    <property type="entry name" value="CBS-domain"/>
    <property type="match status" value="3"/>
</dbReference>
<dbReference type="STRING" id="2200.GCA_001571405_01915"/>
<dbReference type="SUPFAM" id="SSF54631">
    <property type="entry name" value="CBS-domain pair"/>
    <property type="match status" value="2"/>
</dbReference>
<dbReference type="CDD" id="cd02205">
    <property type="entry name" value="CBS_pair_SF"/>
    <property type="match status" value="1"/>
</dbReference>
<dbReference type="Proteomes" id="UP000326500">
    <property type="component" value="Unassembled WGS sequence"/>
</dbReference>
<dbReference type="GO" id="GO:0009086">
    <property type="term" value="P:methionine biosynthetic process"/>
    <property type="evidence" value="ECO:0007669"/>
    <property type="project" value="UniProtKB-KW"/>
</dbReference>
<feature type="domain" description="CBS" evidence="4">
    <location>
        <begin position="3"/>
        <end position="65"/>
    </location>
</feature>
<proteinExistence type="predicted"/>
<dbReference type="PROSITE" id="PS51371">
    <property type="entry name" value="CBS"/>
    <property type="match status" value="3"/>
</dbReference>
<dbReference type="SMART" id="SM00116">
    <property type="entry name" value="CBS"/>
    <property type="match status" value="3"/>
</dbReference>
<evidence type="ECO:0000313" key="5">
    <source>
        <dbReference type="EMBL" id="SDK46188.1"/>
    </source>
</evidence>
<dbReference type="InterPro" id="IPR046342">
    <property type="entry name" value="CBS_dom_sf"/>
</dbReference>
<evidence type="ECO:0000256" key="1">
    <source>
        <dbReference type="ARBA" id="ARBA00023122"/>
    </source>
</evidence>
<reference evidence="5 6" key="1">
    <citation type="submission" date="2016-10" db="EMBL/GenBank/DDBJ databases">
        <authorList>
            <person name="Varghese N."/>
            <person name="Submissions S."/>
        </authorList>
    </citation>
    <scope>NUCLEOTIDE SEQUENCE [LARGE SCALE GENOMIC DNA]</scope>
    <source>
        <strain evidence="5 6">DSM 2373</strain>
    </source>
</reference>
<protein>
    <submittedName>
        <fullName evidence="5">CBS domain-containing protein</fullName>
    </submittedName>
</protein>
<dbReference type="Pfam" id="PF00571">
    <property type="entry name" value="CBS"/>
    <property type="match status" value="4"/>
</dbReference>
<feature type="domain" description="CBS" evidence="4">
    <location>
        <begin position="132"/>
        <end position="192"/>
    </location>
</feature>
<evidence type="ECO:0000256" key="2">
    <source>
        <dbReference type="ARBA" id="ARBA00023167"/>
    </source>
</evidence>
<sequence length="251" mass="27819">MKVTSNLMVDIPTLRCDDYITKARSVLRDDVFRELYVVDEKDRLMGYLDITDVLRVTDTKSNVTVGGFVREAAQVTPETPLVEVARAIMSANTNSAAVVDENGSFLAGVLFSELFPVLISRYNIPGRVDDVMSRKPVTCTSQDPIHRIYNLIVTSGFIAFPVMQKNEVIGIVSRRDLLRAGSIRASVKNQAETTVDRVMTTPVISVAPDDQIATASRLMVDHDISLLPVIDERKRLVGVIDRHDVLSCLAR</sequence>
<keyword evidence="2" id="KW-0028">Amino-acid biosynthesis</keyword>
<accession>A0A1G9C3E3</accession>
<feature type="domain" description="CBS" evidence="4">
    <location>
        <begin position="199"/>
        <end position="251"/>
    </location>
</feature>
<dbReference type="InterPro" id="IPR000644">
    <property type="entry name" value="CBS_dom"/>
</dbReference>
<dbReference type="AlphaFoldDB" id="A0A1G9C3E3"/>
<evidence type="ECO:0000313" key="6">
    <source>
        <dbReference type="Proteomes" id="UP000326500"/>
    </source>
</evidence>